<organism evidence="1 2">
    <name type="scientific">Jimgerdemannia flammicorona</name>
    <dbReference type="NCBI Taxonomy" id="994334"/>
    <lineage>
        <taxon>Eukaryota</taxon>
        <taxon>Fungi</taxon>
        <taxon>Fungi incertae sedis</taxon>
        <taxon>Mucoromycota</taxon>
        <taxon>Mucoromycotina</taxon>
        <taxon>Endogonomycetes</taxon>
        <taxon>Endogonales</taxon>
        <taxon>Endogonaceae</taxon>
        <taxon>Jimgerdemannia</taxon>
    </lineage>
</organism>
<sequence>SSGFRALAFGKNNCLTAPYQRAIYPPFQVRACIRFFGSDSWNECKEAFDEEYCDCVEFYGHRISR</sequence>
<dbReference type="AlphaFoldDB" id="A0A433QJI4"/>
<evidence type="ECO:0000313" key="2">
    <source>
        <dbReference type="Proteomes" id="UP000274822"/>
    </source>
</evidence>
<proteinExistence type="predicted"/>
<accession>A0A433QJI4</accession>
<dbReference type="EMBL" id="RBNJ01004478">
    <property type="protein sequence ID" value="RUS29938.1"/>
    <property type="molecule type" value="Genomic_DNA"/>
</dbReference>
<keyword evidence="2" id="KW-1185">Reference proteome</keyword>
<feature type="non-terminal residue" evidence="1">
    <location>
        <position position="1"/>
    </location>
</feature>
<name>A0A433QJI4_9FUNG</name>
<gene>
    <name evidence="1" type="ORF">BC938DRAFT_480037</name>
</gene>
<evidence type="ECO:0000313" key="1">
    <source>
        <dbReference type="EMBL" id="RUS29938.1"/>
    </source>
</evidence>
<comment type="caution">
    <text evidence="1">The sequence shown here is derived from an EMBL/GenBank/DDBJ whole genome shotgun (WGS) entry which is preliminary data.</text>
</comment>
<protein>
    <submittedName>
        <fullName evidence="1">Uncharacterized protein</fullName>
    </submittedName>
</protein>
<reference evidence="1 2" key="1">
    <citation type="journal article" date="2018" name="New Phytol.">
        <title>Phylogenomics of Endogonaceae and evolution of mycorrhizas within Mucoromycota.</title>
        <authorList>
            <person name="Chang Y."/>
            <person name="Desiro A."/>
            <person name="Na H."/>
            <person name="Sandor L."/>
            <person name="Lipzen A."/>
            <person name="Clum A."/>
            <person name="Barry K."/>
            <person name="Grigoriev I.V."/>
            <person name="Martin F.M."/>
            <person name="Stajich J.E."/>
            <person name="Smith M.E."/>
            <person name="Bonito G."/>
            <person name="Spatafora J.W."/>
        </authorList>
    </citation>
    <scope>NUCLEOTIDE SEQUENCE [LARGE SCALE GENOMIC DNA]</scope>
    <source>
        <strain evidence="1 2">AD002</strain>
    </source>
</reference>
<dbReference type="Proteomes" id="UP000274822">
    <property type="component" value="Unassembled WGS sequence"/>
</dbReference>